<dbReference type="PANTHER" id="PTHR32347">
    <property type="entry name" value="EFFLUX SYSTEM COMPONENT YKNX-RELATED"/>
    <property type="match status" value="1"/>
</dbReference>
<comment type="subcellular location">
    <subcellularLocation>
        <location evidence="1">Cell envelope</location>
    </subcellularLocation>
</comment>
<dbReference type="InterPro" id="IPR036366">
    <property type="entry name" value="PGBDSf"/>
</dbReference>
<dbReference type="InterPro" id="IPR036365">
    <property type="entry name" value="PGBD-like_sf"/>
</dbReference>
<gene>
    <name evidence="6" type="ORF">F8566_07115</name>
</gene>
<keyword evidence="2" id="KW-0175">Coiled coil</keyword>
<keyword evidence="4" id="KW-0472">Membrane</keyword>
<feature type="region of interest" description="Disordered" evidence="3">
    <location>
        <begin position="1"/>
        <end position="47"/>
    </location>
</feature>
<evidence type="ECO:0000313" key="7">
    <source>
        <dbReference type="Proteomes" id="UP000468735"/>
    </source>
</evidence>
<dbReference type="EMBL" id="WBMT01000003">
    <property type="protein sequence ID" value="KAB2350746.1"/>
    <property type="molecule type" value="Genomic_DNA"/>
</dbReference>
<sequence>MGEHGGGGPTPAADGQGVDGQARPAPPEEPPVPAGRAADKRPRRRRSRKKLIVAVAVVAAGSVAVAAALALGQGDGSSGTTASNLPPKTAKVSKETLEDTQEADGQLGFGTTSTATSRLSGTLTALPDSGSEIGRGKPLYKVDDDPVLLMYGSKPAYRTLRSGVEGSDVLQLERNLSALGYDGFTVDDEYTGDTADAVREWQDDKGLEETGEVELGRVVFVPGEIRVESLHAGEGDPTRPGGKVLSYTGTDKAVTVELETADQRLAKKGATVEVTLPDDTSVPGRIDEVSTVIQPASGNEEATTKVEVIVELKGAKAQKAAADYAMASVDVTFTAGTRKDVLTVPVAALLALQEGGFGVEVVNGATTSYVPVKTGLFADGKVEVSGEGITEGTIVGMPK</sequence>
<dbReference type="PANTHER" id="PTHR32347:SF27">
    <property type="entry name" value="RND EFFLUX PUMP MEMBRANE FUSION PROTEIN BARREL-SANDWICH DOMAIN-CONTAINING PROTEIN"/>
    <property type="match status" value="1"/>
</dbReference>
<dbReference type="Gene3D" id="2.40.420.20">
    <property type="match status" value="1"/>
</dbReference>
<keyword evidence="7" id="KW-1185">Reference proteome</keyword>
<proteinExistence type="predicted"/>
<keyword evidence="4" id="KW-0812">Transmembrane</keyword>
<name>A0A6H9YRZ7_9ACTN</name>
<feature type="compositionally biased region" description="Pro residues" evidence="3">
    <location>
        <begin position="24"/>
        <end position="33"/>
    </location>
</feature>
<dbReference type="GO" id="GO:0030313">
    <property type="term" value="C:cell envelope"/>
    <property type="evidence" value="ECO:0007669"/>
    <property type="project" value="UniProtKB-SubCell"/>
</dbReference>
<dbReference type="RefSeq" id="WP_151559146.1">
    <property type="nucleotide sequence ID" value="NZ_WBMT01000003.1"/>
</dbReference>
<feature type="region of interest" description="Disordered" evidence="3">
    <location>
        <begin position="73"/>
        <end position="115"/>
    </location>
</feature>
<feature type="domain" description="Peptidoglycan binding-like" evidence="5">
    <location>
        <begin position="166"/>
        <end position="213"/>
    </location>
</feature>
<evidence type="ECO:0000313" key="6">
    <source>
        <dbReference type="EMBL" id="KAB2350746.1"/>
    </source>
</evidence>
<dbReference type="AlphaFoldDB" id="A0A6H9YRZ7"/>
<protein>
    <submittedName>
        <fullName evidence="6">Efflux RND transporter periplasmic adaptor subunit</fullName>
    </submittedName>
</protein>
<evidence type="ECO:0000259" key="5">
    <source>
        <dbReference type="Pfam" id="PF01471"/>
    </source>
</evidence>
<evidence type="ECO:0000256" key="4">
    <source>
        <dbReference type="SAM" id="Phobius"/>
    </source>
</evidence>
<dbReference type="OrthoDB" id="3268648at2"/>
<organism evidence="6 7">
    <name type="scientific">Actinomadura rudentiformis</name>
    <dbReference type="NCBI Taxonomy" id="359158"/>
    <lineage>
        <taxon>Bacteria</taxon>
        <taxon>Bacillati</taxon>
        <taxon>Actinomycetota</taxon>
        <taxon>Actinomycetes</taxon>
        <taxon>Streptosporangiales</taxon>
        <taxon>Thermomonosporaceae</taxon>
        <taxon>Actinomadura</taxon>
    </lineage>
</organism>
<evidence type="ECO:0000256" key="1">
    <source>
        <dbReference type="ARBA" id="ARBA00004196"/>
    </source>
</evidence>
<evidence type="ECO:0000256" key="3">
    <source>
        <dbReference type="SAM" id="MobiDB-lite"/>
    </source>
</evidence>
<keyword evidence="4" id="KW-1133">Transmembrane helix</keyword>
<evidence type="ECO:0000256" key="2">
    <source>
        <dbReference type="ARBA" id="ARBA00023054"/>
    </source>
</evidence>
<dbReference type="InterPro" id="IPR050465">
    <property type="entry name" value="UPF0194_transport"/>
</dbReference>
<dbReference type="Proteomes" id="UP000468735">
    <property type="component" value="Unassembled WGS sequence"/>
</dbReference>
<dbReference type="Pfam" id="PF01471">
    <property type="entry name" value="PG_binding_1"/>
    <property type="match status" value="1"/>
</dbReference>
<dbReference type="Gene3D" id="1.10.101.10">
    <property type="entry name" value="PGBD-like superfamily/PGBD"/>
    <property type="match status" value="1"/>
</dbReference>
<dbReference type="InterPro" id="IPR002477">
    <property type="entry name" value="Peptidoglycan-bd-like"/>
</dbReference>
<feature type="transmembrane region" description="Helical" evidence="4">
    <location>
        <begin position="51"/>
        <end position="71"/>
    </location>
</feature>
<comment type="caution">
    <text evidence="6">The sequence shown here is derived from an EMBL/GenBank/DDBJ whole genome shotgun (WGS) entry which is preliminary data.</text>
</comment>
<dbReference type="SUPFAM" id="SSF47090">
    <property type="entry name" value="PGBD-like"/>
    <property type="match status" value="1"/>
</dbReference>
<reference evidence="6 7" key="1">
    <citation type="submission" date="2019-09" db="EMBL/GenBank/DDBJ databases">
        <title>Actinomadura physcomitrii sp. nov., a novel actinomycete isolated from moss [Physcomitrium sphaericum (Ludw) Fuernr].</title>
        <authorList>
            <person name="Zhuang X."/>
            <person name="Liu C."/>
        </authorList>
    </citation>
    <scope>NUCLEOTIDE SEQUENCE [LARGE SCALE GENOMIC DNA]</scope>
    <source>
        <strain evidence="6 7">HMC1</strain>
    </source>
</reference>
<accession>A0A6H9YRZ7</accession>